<feature type="region of interest" description="Disordered" evidence="1">
    <location>
        <begin position="303"/>
        <end position="377"/>
    </location>
</feature>
<sequence>MPRLHARHGKAPVRSPQPHLVLAVDLPQVLSSLVAHLDWPDLLSLLNTCSHCRNIFLEPSLREVILSRLVPGYADALRLRDPTNYHDLPVSLHDLDLLLISHRFPLHRYPTHALKIMTASYPTRLEEHYITSNLICLSQAHSRFVLLLQALVHSSSSPIPPEKDDFRHKSHRLSVFVNPFNSEPLEFPAPLSYLKEHAAHDDPIFDSTLVSKNLKRDFKNNLADSDISPSSAVGSPSMTNINNNVQEPRSSRQVLKKISTRSFFRKNHVTPPLPEAEPRALRIYSTYRRTGAYTNNRISRVASDMDVASSAPSPDPKLPKRHLAPSRDSSSSSRPVTSSSSSSSSHLPQSRTGESSISSYTSPSNSSSHSQIGIASPHDLRLTTSRVRAPILRVFVPCTSMEVDSESVLLCERQLVDAGLWQHLSTGDIVCNLGYIPPTPEDTPAASAEDDSACAGSSTPYRRSTSSRGIYNNTTNNSRKWLLFDGNSLVPYTAPDPLPIENPISLPSPYYYAHLMPHVVPGGNANRFRFMIGNFPPVKYQVPQLTLINLSSRVRSAKSTDGWVEVKRWVWTARFVRYRSGLWMDPAEDIGAGWLGEWVLEGVGTSEGRQMLLDILHDGIVPGGPREWELVRERSGGGRIWLRLIT</sequence>
<feature type="region of interest" description="Disordered" evidence="1">
    <location>
        <begin position="226"/>
        <end position="252"/>
    </location>
</feature>
<dbReference type="OMA" id="LMFNGYC"/>
<dbReference type="AlphaFoldDB" id="K5VVY9"/>
<evidence type="ECO:0000313" key="3">
    <source>
        <dbReference type="Proteomes" id="UP000008493"/>
    </source>
</evidence>
<organism evidence="2 3">
    <name type="scientific">Agaricus bisporus var. burnettii (strain JB137-S8 / ATCC MYA-4627 / FGSC 10392)</name>
    <name type="common">White button mushroom</name>
    <dbReference type="NCBI Taxonomy" id="597362"/>
    <lineage>
        <taxon>Eukaryota</taxon>
        <taxon>Fungi</taxon>
        <taxon>Dikarya</taxon>
        <taxon>Basidiomycota</taxon>
        <taxon>Agaricomycotina</taxon>
        <taxon>Agaricomycetes</taxon>
        <taxon>Agaricomycetidae</taxon>
        <taxon>Agaricales</taxon>
        <taxon>Agaricineae</taxon>
        <taxon>Agaricaceae</taxon>
        <taxon>Agaricus</taxon>
    </lineage>
</organism>
<dbReference type="eggNOG" id="ENOG502QQKF">
    <property type="taxonomic scope" value="Eukaryota"/>
</dbReference>
<dbReference type="EMBL" id="JH971391">
    <property type="protein sequence ID" value="EKM78614.1"/>
    <property type="molecule type" value="Genomic_DNA"/>
</dbReference>
<evidence type="ECO:0008006" key="4">
    <source>
        <dbReference type="Google" id="ProtNLM"/>
    </source>
</evidence>
<name>K5VVY9_AGABU</name>
<reference evidence="3" key="1">
    <citation type="journal article" date="2012" name="Proc. Natl. Acad. Sci. U.S.A.">
        <title>Genome sequence of the button mushroom Agaricus bisporus reveals mechanisms governing adaptation to a humic-rich ecological niche.</title>
        <authorList>
            <person name="Morin E."/>
            <person name="Kohler A."/>
            <person name="Baker A.R."/>
            <person name="Foulongne-Oriol M."/>
            <person name="Lombard V."/>
            <person name="Nagy L.G."/>
            <person name="Ohm R.A."/>
            <person name="Patyshakuliyeva A."/>
            <person name="Brun A."/>
            <person name="Aerts A.L."/>
            <person name="Bailey A.M."/>
            <person name="Billette C."/>
            <person name="Coutinho P.M."/>
            <person name="Deakin G."/>
            <person name="Doddapaneni H."/>
            <person name="Floudas D."/>
            <person name="Grimwood J."/>
            <person name="Hilden K."/>
            <person name="Kuees U."/>
            <person name="LaButti K.M."/>
            <person name="Lapidus A."/>
            <person name="Lindquist E.A."/>
            <person name="Lucas S.M."/>
            <person name="Murat C."/>
            <person name="Riley R.W."/>
            <person name="Salamov A.A."/>
            <person name="Schmutz J."/>
            <person name="Subramanian V."/>
            <person name="Woesten H.A.B."/>
            <person name="Xu J."/>
            <person name="Eastwood D.C."/>
            <person name="Foster G.D."/>
            <person name="Sonnenberg A.S."/>
            <person name="Cullen D."/>
            <person name="de Vries R.P."/>
            <person name="Lundell T."/>
            <person name="Hibbett D.S."/>
            <person name="Henrissat B."/>
            <person name="Burton K.S."/>
            <person name="Kerrigan R.W."/>
            <person name="Challen M.P."/>
            <person name="Grigoriev I.V."/>
            <person name="Martin F."/>
        </authorList>
    </citation>
    <scope>NUCLEOTIDE SEQUENCE [LARGE SCALE GENOMIC DNA]</scope>
    <source>
        <strain evidence="3">JB137-S8 / ATCC MYA-4627 / FGSC 10392</strain>
    </source>
</reference>
<evidence type="ECO:0000313" key="2">
    <source>
        <dbReference type="EMBL" id="EKM78614.1"/>
    </source>
</evidence>
<feature type="compositionally biased region" description="Low complexity" evidence="1">
    <location>
        <begin position="326"/>
        <end position="376"/>
    </location>
</feature>
<evidence type="ECO:0000256" key="1">
    <source>
        <dbReference type="SAM" id="MobiDB-lite"/>
    </source>
</evidence>
<dbReference type="OrthoDB" id="3269821at2759"/>
<protein>
    <recommendedName>
        <fullName evidence="4">F-box domain-containing protein</fullName>
    </recommendedName>
</protein>
<dbReference type="InParanoid" id="K5VVY9"/>
<proteinExistence type="predicted"/>
<feature type="compositionally biased region" description="Polar residues" evidence="1">
    <location>
        <begin position="227"/>
        <end position="252"/>
    </location>
</feature>
<gene>
    <name evidence="2" type="ORF">AGABI1DRAFT_74964</name>
</gene>
<dbReference type="HOGENOM" id="CLU_023462_0_0_1"/>
<keyword evidence="3" id="KW-1185">Reference proteome</keyword>
<accession>K5VVY9</accession>
<dbReference type="Proteomes" id="UP000008493">
    <property type="component" value="Unassembled WGS sequence"/>
</dbReference>
<dbReference type="KEGG" id="abp:AGABI1DRAFT74964"/>
<dbReference type="RefSeq" id="XP_007330394.1">
    <property type="nucleotide sequence ID" value="XM_007330332.1"/>
</dbReference>
<dbReference type="GeneID" id="18831225"/>